<dbReference type="PANTHER" id="PTHR24292">
    <property type="entry name" value="CYTOCHROME P450"/>
    <property type="match status" value="1"/>
</dbReference>
<feature type="transmembrane region" description="Helical" evidence="13">
    <location>
        <begin position="548"/>
        <end position="569"/>
    </location>
</feature>
<dbReference type="Pfam" id="PF00067">
    <property type="entry name" value="p450"/>
    <property type="match status" value="3"/>
</dbReference>
<dbReference type="GO" id="GO:0005506">
    <property type="term" value="F:iron ion binding"/>
    <property type="evidence" value="ECO:0007669"/>
    <property type="project" value="InterPro"/>
</dbReference>
<keyword evidence="12 13" id="KW-0472">Membrane</keyword>
<evidence type="ECO:0000256" key="5">
    <source>
        <dbReference type="ARBA" id="ARBA00022617"/>
    </source>
</evidence>
<evidence type="ECO:0000256" key="1">
    <source>
        <dbReference type="ARBA" id="ARBA00001971"/>
    </source>
</evidence>
<sequence length="1583" mass="179990">MALLTLYWSLCGIFIFSSLLVAAYLFVIRKYNYWSKRGIIQLKPTPVVGNFMDCILSKKSGAQFLSDAYNYDKDLPLLGFYIFHKPCLLVRDPELAKHILVKDFEYFADRYATADEKNDRLGYANMILMKNPAWKSLRPKMTPIFTPGKLKKMFILMAMIADDLGKYLDSLHLEGDGKAIEFKDICASFATDMISGIAFGLKLNSLENPKTPFRECGRRIFDANYQRNMEFLTITFMPQLSKYLKPKFFGKAATNFLRSVFWDVIEQRVDSKQKRNDLIDVLAEIRETYKSDERLKNYNFEGDDLVAQAAIFFAAGFETSAATMSFTLYELARNSDVQQTLRKEILDALEKTDGEITYDMITTLPYLDMVLFETLRKYPSVPNLNRVTLADYKVPNSDLVIEKGTPIFISIMGLHYDSRYFPDPEKYDPLRFTEEVKSTRPSFAYLPFGAGPRICLGMRLGLMQAKLGIVQILKDYEISPCEKTKIPIVTDPNAVISTALGGVHLNIRKTTASIYFTSESTKFTKYNRHFFLGRNESLGSSKMALLSLYWSLDGILILSTLMVAAYLYMTRKFNHWPKRGITQLAPTPFVGNFMDCLLSRKSGSLFVKDVYDCGEGLPLLGFYVFDKPYLLVRDPELVKYVLVKDFDYFPDKYATADEKDDRFGYANVVLMKNPGWKSLRPKMTPAFTPGKLKKMFDIMLVAADDLGKHLDSLHLEGDGKVVEFKDICANFTTDMIGGTAFGLKLGSLENPKAPFREYGRKIFHSSFHRNMESLIISFSPQLAKYLKPKFFGEKATNFLRSVFWDVIEQRVASGQKRNDLIDVLIEIRKTYKNDENLKDYNFDGDDLLAQAAILFAAGFETSSTTMSFTLHELAVNPDVQKTLRAEIQDALEKTDGKITYDMITTLPYLDMVISESLRKYPAVAYMDRLTLADYKVPNSDLVIEKGTPIFISIMGLHYDSRYFPDPEKYDPLRFTEEVKSTRPSFAYLPFGGGPRGCIGMRLGLMQSKLGVVQILKDYEISPCEKTKTPVVLDPKGIITTALGGVHLNIRKTTVAVLVKKSFHSGSFKMALLTLYWSLDGILILSTLMVAAYLYMTRKFNYWSKRGIKQLAPTPFVGNIMDCLLSRKSASEFLKDVYDNGKGLPLLGFYAFDKPHLLIRDPELAKHVLVKDFDYFPDRYAIADEKDDRIGYANMILMRNPGWKSLRPKMTPIFTPGKQKIMFDLILAVADDLGMYLDSLHLEGDGKVVEFKDICGNFITDMFGSIAFGLKVGAIKNPKTPFREYGRKIFHSNFYRNIESHIISFSPQLVKYLKPKLLRKNVTNFFRSVFWDVIEQRVDSGQKKNDLIDVLIEIRKTYKNDEHLKDYNFEGDDLVAQAIMFLIAGTETSSTAISFTLRELAMNPDIQKTLRAEIHDALAKTDGKITYDMIMTLPYLDMVISETLRKYPSAAHLDRVTVADYKVPNSDLVIEKGTGIFISIMGLHYDSRYFPNPEKYDPLRFTEEAKSTRPSFAYLPFGGGPRGCIGMRLGLMQSKLGIVQILKDYEVSPCEKTKTSVVLDPKTIVTTALGGVQLNIRKITTAAD</sequence>
<accession>A0A6P8LT19</accession>
<evidence type="ECO:0000256" key="11">
    <source>
        <dbReference type="ARBA" id="ARBA00023033"/>
    </source>
</evidence>
<proteinExistence type="inferred from homology"/>
<dbReference type="SUPFAM" id="SSF48264">
    <property type="entry name" value="Cytochrome P450"/>
    <property type="match status" value="3"/>
</dbReference>
<name>A0A6P8LT19_9HYME</name>
<feature type="transmembrane region" description="Helical" evidence="13">
    <location>
        <begin position="6"/>
        <end position="27"/>
    </location>
</feature>
<dbReference type="KEGG" id="bbif:117206310"/>
<evidence type="ECO:0000256" key="10">
    <source>
        <dbReference type="ARBA" id="ARBA00023004"/>
    </source>
</evidence>
<keyword evidence="8" id="KW-0492">Microsome</keyword>
<dbReference type="RefSeq" id="XP_033301429.1">
    <property type="nucleotide sequence ID" value="XM_033445538.1"/>
</dbReference>
<evidence type="ECO:0000313" key="15">
    <source>
        <dbReference type="RefSeq" id="XP_033301429.1"/>
    </source>
</evidence>
<keyword evidence="7" id="KW-0256">Endoplasmic reticulum</keyword>
<evidence type="ECO:0000256" key="7">
    <source>
        <dbReference type="ARBA" id="ARBA00022824"/>
    </source>
</evidence>
<protein>
    <submittedName>
        <fullName evidence="15">Uncharacterized protein LOC117206310</fullName>
    </submittedName>
</protein>
<dbReference type="InterPro" id="IPR036396">
    <property type="entry name" value="Cyt_P450_sf"/>
</dbReference>
<evidence type="ECO:0000256" key="12">
    <source>
        <dbReference type="ARBA" id="ARBA00023136"/>
    </source>
</evidence>
<reference evidence="15" key="1">
    <citation type="submission" date="2025-08" db="UniProtKB">
        <authorList>
            <consortium name="RefSeq"/>
        </authorList>
    </citation>
    <scope>IDENTIFICATION</scope>
    <source>
        <tissue evidence="15">Muscle</tissue>
    </source>
</reference>
<dbReference type="InterPro" id="IPR050476">
    <property type="entry name" value="Insect_CytP450_Detox"/>
</dbReference>
<dbReference type="GO" id="GO:0004497">
    <property type="term" value="F:monooxygenase activity"/>
    <property type="evidence" value="ECO:0007669"/>
    <property type="project" value="UniProtKB-KW"/>
</dbReference>
<dbReference type="PRINTS" id="PR00463">
    <property type="entry name" value="EP450I"/>
</dbReference>
<keyword evidence="5" id="KW-0349">Heme</keyword>
<gene>
    <name evidence="15" type="primary">LOC117206310</name>
</gene>
<keyword evidence="10" id="KW-0408">Iron</keyword>
<keyword evidence="13" id="KW-0812">Transmembrane</keyword>
<keyword evidence="9" id="KW-0560">Oxidoreductase</keyword>
<keyword evidence="6" id="KW-0479">Metal-binding</keyword>
<dbReference type="InterPro" id="IPR002401">
    <property type="entry name" value="Cyt_P450_E_grp-I"/>
</dbReference>
<dbReference type="GO" id="GO:0005789">
    <property type="term" value="C:endoplasmic reticulum membrane"/>
    <property type="evidence" value="ECO:0007669"/>
    <property type="project" value="UniProtKB-SubCell"/>
</dbReference>
<dbReference type="GO" id="GO:0016705">
    <property type="term" value="F:oxidoreductase activity, acting on paired donors, with incorporation or reduction of molecular oxygen"/>
    <property type="evidence" value="ECO:0007669"/>
    <property type="project" value="InterPro"/>
</dbReference>
<feature type="transmembrane region" description="Helical" evidence="13">
    <location>
        <begin position="1074"/>
        <end position="1095"/>
    </location>
</feature>
<keyword evidence="14" id="KW-1185">Reference proteome</keyword>
<evidence type="ECO:0000313" key="14">
    <source>
        <dbReference type="Proteomes" id="UP000515164"/>
    </source>
</evidence>
<evidence type="ECO:0000256" key="8">
    <source>
        <dbReference type="ARBA" id="ARBA00022848"/>
    </source>
</evidence>
<dbReference type="InterPro" id="IPR017972">
    <property type="entry name" value="Cyt_P450_CS"/>
</dbReference>
<evidence type="ECO:0000256" key="3">
    <source>
        <dbReference type="ARBA" id="ARBA00004406"/>
    </source>
</evidence>
<evidence type="ECO:0000256" key="13">
    <source>
        <dbReference type="SAM" id="Phobius"/>
    </source>
</evidence>
<dbReference type="PANTHER" id="PTHR24292:SF45">
    <property type="entry name" value="CYTOCHROME P450 6G1-RELATED"/>
    <property type="match status" value="1"/>
</dbReference>
<dbReference type="Gene3D" id="1.10.630.10">
    <property type="entry name" value="Cytochrome P450"/>
    <property type="match status" value="3"/>
</dbReference>
<comment type="similarity">
    <text evidence="4">Belongs to the cytochrome P450 family.</text>
</comment>
<organism evidence="14 15">
    <name type="scientific">Bombus bifarius</name>
    <dbReference type="NCBI Taxonomy" id="103933"/>
    <lineage>
        <taxon>Eukaryota</taxon>
        <taxon>Metazoa</taxon>
        <taxon>Ecdysozoa</taxon>
        <taxon>Arthropoda</taxon>
        <taxon>Hexapoda</taxon>
        <taxon>Insecta</taxon>
        <taxon>Pterygota</taxon>
        <taxon>Neoptera</taxon>
        <taxon>Endopterygota</taxon>
        <taxon>Hymenoptera</taxon>
        <taxon>Apocrita</taxon>
        <taxon>Aculeata</taxon>
        <taxon>Apoidea</taxon>
        <taxon>Anthophila</taxon>
        <taxon>Apidae</taxon>
        <taxon>Bombus</taxon>
        <taxon>Pyrobombus</taxon>
    </lineage>
</organism>
<dbReference type="Proteomes" id="UP000515164">
    <property type="component" value="Unplaced"/>
</dbReference>
<comment type="cofactor">
    <cofactor evidence="1">
        <name>heme</name>
        <dbReference type="ChEBI" id="CHEBI:30413"/>
    </cofactor>
</comment>
<evidence type="ECO:0000256" key="4">
    <source>
        <dbReference type="ARBA" id="ARBA00010617"/>
    </source>
</evidence>
<dbReference type="PROSITE" id="PS00086">
    <property type="entry name" value="CYTOCHROME_P450"/>
    <property type="match status" value="3"/>
</dbReference>
<dbReference type="FunFam" id="1.10.630.10:FF:000042">
    <property type="entry name" value="Cytochrome P450"/>
    <property type="match status" value="3"/>
</dbReference>
<dbReference type="GO" id="GO:0020037">
    <property type="term" value="F:heme binding"/>
    <property type="evidence" value="ECO:0007669"/>
    <property type="project" value="InterPro"/>
</dbReference>
<evidence type="ECO:0000256" key="9">
    <source>
        <dbReference type="ARBA" id="ARBA00023002"/>
    </source>
</evidence>
<dbReference type="InterPro" id="IPR001128">
    <property type="entry name" value="Cyt_P450"/>
</dbReference>
<evidence type="ECO:0000256" key="2">
    <source>
        <dbReference type="ARBA" id="ARBA00004174"/>
    </source>
</evidence>
<dbReference type="PRINTS" id="PR00385">
    <property type="entry name" value="P450"/>
</dbReference>
<evidence type="ECO:0000256" key="6">
    <source>
        <dbReference type="ARBA" id="ARBA00022723"/>
    </source>
</evidence>
<comment type="subcellular location">
    <subcellularLocation>
        <location evidence="3">Endoplasmic reticulum membrane</location>
        <topology evidence="3">Peripheral membrane protein</topology>
    </subcellularLocation>
    <subcellularLocation>
        <location evidence="2">Microsome membrane</location>
        <topology evidence="2">Peripheral membrane protein</topology>
    </subcellularLocation>
</comment>
<keyword evidence="11" id="KW-0503">Monooxygenase</keyword>
<dbReference type="CDD" id="cd11056">
    <property type="entry name" value="CYP6-like"/>
    <property type="match status" value="3"/>
</dbReference>
<keyword evidence="13" id="KW-1133">Transmembrane helix</keyword>
<dbReference type="GeneID" id="117206310"/>